<evidence type="ECO:0000313" key="36">
    <source>
        <dbReference type="EMBL" id="RXN21546.1"/>
    </source>
</evidence>
<evidence type="ECO:0000256" key="3">
    <source>
        <dbReference type="ARBA" id="ARBA00011852"/>
    </source>
</evidence>
<dbReference type="InterPro" id="IPR020843">
    <property type="entry name" value="ER"/>
</dbReference>
<accession>A0A498MT32</accession>
<evidence type="ECO:0000256" key="20">
    <source>
        <dbReference type="ARBA" id="ARBA00047461"/>
    </source>
</evidence>
<evidence type="ECO:0000256" key="29">
    <source>
        <dbReference type="ARBA" id="ARBA00048591"/>
    </source>
</evidence>
<dbReference type="EC" id="1.3.1.74" evidence="5"/>
<evidence type="ECO:0000256" key="28">
    <source>
        <dbReference type="ARBA" id="ARBA00048387"/>
    </source>
</evidence>
<proteinExistence type="evidence at protein level"/>
<comment type="subunit">
    <text evidence="3">Monomer or homodimer.</text>
</comment>
<evidence type="ECO:0000256" key="5">
    <source>
        <dbReference type="ARBA" id="ARBA00012410"/>
    </source>
</evidence>
<organism evidence="36 37">
    <name type="scientific">Labeo rohita</name>
    <name type="common">Indian major carp</name>
    <name type="synonym">Cyprinus rohita</name>
    <dbReference type="NCBI Taxonomy" id="84645"/>
    <lineage>
        <taxon>Eukaryota</taxon>
        <taxon>Metazoa</taxon>
        <taxon>Chordata</taxon>
        <taxon>Craniata</taxon>
        <taxon>Vertebrata</taxon>
        <taxon>Euteleostomi</taxon>
        <taxon>Actinopterygii</taxon>
        <taxon>Neopterygii</taxon>
        <taxon>Teleostei</taxon>
        <taxon>Ostariophysi</taxon>
        <taxon>Cypriniformes</taxon>
        <taxon>Cyprinidae</taxon>
        <taxon>Labeoninae</taxon>
        <taxon>Labeonini</taxon>
        <taxon>Labeo</taxon>
    </lineage>
</organism>
<comment type="catalytic activity">
    <reaction evidence="26">
        <text>nonan-2-one + NADP(+) = (3E)-nonen-2-one + NADPH + H(+)</text>
        <dbReference type="Rhea" id="RHEA:50616"/>
        <dbReference type="ChEBI" id="CHEBI:15378"/>
        <dbReference type="ChEBI" id="CHEBI:57783"/>
        <dbReference type="ChEBI" id="CHEBI:58349"/>
        <dbReference type="ChEBI" id="CHEBI:77927"/>
        <dbReference type="ChEBI" id="CHEBI:133457"/>
    </reaction>
    <physiologicalReaction direction="right-to-left" evidence="26">
        <dbReference type="Rhea" id="RHEA:50618"/>
    </physiologicalReaction>
</comment>
<evidence type="ECO:0000256" key="2">
    <source>
        <dbReference type="ARBA" id="ARBA00010460"/>
    </source>
</evidence>
<dbReference type="AlphaFoldDB" id="A0A498MT32"/>
<evidence type="ECO:0000256" key="17">
    <source>
        <dbReference type="ARBA" id="ARBA00032255"/>
    </source>
</evidence>
<dbReference type="SUPFAM" id="SSF50129">
    <property type="entry name" value="GroES-like"/>
    <property type="match status" value="2"/>
</dbReference>
<dbReference type="Pfam" id="PF00107">
    <property type="entry name" value="ADH_zinc_N"/>
    <property type="match status" value="1"/>
</dbReference>
<evidence type="ECO:0000256" key="12">
    <source>
        <dbReference type="ARBA" id="ARBA00022990"/>
    </source>
</evidence>
<dbReference type="GO" id="GO:0032440">
    <property type="term" value="F:2-alkenal reductase [NAD(P)H] activity"/>
    <property type="evidence" value="ECO:0007669"/>
    <property type="project" value="UniProtKB-EC"/>
</dbReference>
<comment type="subcellular location">
    <subcellularLocation>
        <location evidence="1">Cytoplasm</location>
    </subcellularLocation>
</comment>
<comment type="catalytic activity">
    <reaction evidence="24">
        <text>13,14-dihydro-15-oxo-prostaglandin F1alpha + NADP(+) = 15-oxoprostaglandin F1alpha + NADPH + H(+)</text>
        <dbReference type="Rhea" id="RHEA:50592"/>
        <dbReference type="ChEBI" id="CHEBI:15378"/>
        <dbReference type="ChEBI" id="CHEBI:57783"/>
        <dbReference type="ChEBI" id="CHEBI:58349"/>
        <dbReference type="ChEBI" id="CHEBI:79072"/>
        <dbReference type="ChEBI" id="CHEBI:133411"/>
    </reaction>
    <physiologicalReaction direction="right-to-left" evidence="24">
        <dbReference type="Rhea" id="RHEA:50594"/>
    </physiologicalReaction>
</comment>
<evidence type="ECO:0000256" key="8">
    <source>
        <dbReference type="ARBA" id="ARBA00022501"/>
    </source>
</evidence>
<dbReference type="EC" id="1.3.1.48" evidence="4"/>
<evidence type="ECO:0000256" key="15">
    <source>
        <dbReference type="ARBA" id="ARBA00023278"/>
    </source>
</evidence>
<comment type="catalytic activity">
    <reaction evidence="31">
        <text>(5S,12S)-dihydroxy-(6E,10E,12E,14Z)-eicosatetraenoate + NADP(+) = 12-oxo-(5S)-hydroxy-(6E,8E,10E,14Z)-eicosatetraenoate + NADPH + H(+)</text>
        <dbReference type="Rhea" id="RHEA:51212"/>
        <dbReference type="ChEBI" id="CHEBI:15378"/>
        <dbReference type="ChEBI" id="CHEBI:57783"/>
        <dbReference type="ChEBI" id="CHEBI:58349"/>
        <dbReference type="ChEBI" id="CHEBI:133974"/>
        <dbReference type="ChEBI" id="CHEBI:133975"/>
    </reaction>
    <physiologicalReaction direction="left-to-right" evidence="31">
        <dbReference type="Rhea" id="RHEA:51213"/>
    </physiologicalReaction>
</comment>
<evidence type="ECO:0000256" key="27">
    <source>
        <dbReference type="ARBA" id="ARBA00048290"/>
    </source>
</evidence>
<dbReference type="InterPro" id="IPR014190">
    <property type="entry name" value="PTGR1"/>
</dbReference>
<comment type="catalytic activity">
    <reaction evidence="32">
        <text>13,14-dihydro-15-oxo-prostaglandin E1 + NADP(+) = 15-oxoprostaglandin E1 + NADPH + H(+)</text>
        <dbReference type="Rhea" id="RHEA:50584"/>
        <dbReference type="ChEBI" id="CHEBI:15378"/>
        <dbReference type="ChEBI" id="CHEBI:57401"/>
        <dbReference type="ChEBI" id="CHEBI:57783"/>
        <dbReference type="ChEBI" id="CHEBI:58349"/>
        <dbReference type="ChEBI" id="CHEBI:133408"/>
    </reaction>
    <physiologicalReaction direction="right-to-left" evidence="32">
        <dbReference type="Rhea" id="RHEA:50586"/>
    </physiologicalReaction>
</comment>
<dbReference type="InterPro" id="IPR045010">
    <property type="entry name" value="MDR_fam"/>
</dbReference>
<keyword evidence="7" id="KW-0963">Cytoplasm</keyword>
<evidence type="ECO:0000313" key="37">
    <source>
        <dbReference type="Proteomes" id="UP000290572"/>
    </source>
</evidence>
<dbReference type="EMBL" id="QBIY01012612">
    <property type="protein sequence ID" value="RXN21546.1"/>
    <property type="molecule type" value="Genomic_DNA"/>
</dbReference>
<evidence type="ECO:0000256" key="10">
    <source>
        <dbReference type="ARBA" id="ARBA00022832"/>
    </source>
</evidence>
<evidence type="ECO:0000256" key="24">
    <source>
        <dbReference type="ARBA" id="ARBA00047878"/>
    </source>
</evidence>
<dbReference type="GO" id="GO:0006693">
    <property type="term" value="P:prostaglandin metabolic process"/>
    <property type="evidence" value="ECO:0007669"/>
    <property type="project" value="UniProtKB-KW"/>
</dbReference>
<dbReference type="GO" id="GO:0005737">
    <property type="term" value="C:cytoplasm"/>
    <property type="evidence" value="ECO:0007669"/>
    <property type="project" value="UniProtKB-SubCell"/>
</dbReference>
<keyword evidence="9" id="KW-0597">Phosphoprotein</keyword>
<sequence>MVQAKTWILKQHFEGFPKDSDFELKTEQLSEPKDGEVLLEAVFLSVDPYMRPYSRVRMQAGDVMIGTQVAKLTALYGLEEVCAIKPGETLLVNAAAGAVGSVAGQIAKLKGCKVVGSAGSDEKVAYLKEMGFDQAFNYKTISSLEEALKNASPEGYDCYFENVGGPFSSVAIAQMKAFGRIAVCGGISLYNDTSPQTGPYPHLHMIFKQLKMEGFLVSRWEHKNKESLKRMLTWMQEGKLKCKEHVTVGFENMPAAFMGMLRGENIGKAIIKV</sequence>
<comment type="catalytic activity">
    <reaction evidence="33">
        <text>an n-alkanal + NADP(+) = an alk-2-enal + NADPH + H(+)</text>
        <dbReference type="Rhea" id="RHEA:13737"/>
        <dbReference type="ChEBI" id="CHEBI:12834"/>
        <dbReference type="ChEBI" id="CHEBI:13757"/>
        <dbReference type="ChEBI" id="CHEBI:15378"/>
        <dbReference type="ChEBI" id="CHEBI:57783"/>
        <dbReference type="ChEBI" id="CHEBI:58349"/>
        <dbReference type="EC" id="1.3.1.74"/>
    </reaction>
    <physiologicalReaction direction="right-to-left" evidence="33">
        <dbReference type="Rhea" id="RHEA:13739"/>
    </physiologicalReaction>
</comment>
<keyword evidence="15" id="KW-0379">Hydroxylation</keyword>
<dbReference type="FunFam" id="3.40.50.720:FF:000121">
    <property type="entry name" value="Prostaglandin reductase 2"/>
    <property type="match status" value="1"/>
</dbReference>
<dbReference type="InterPro" id="IPR041694">
    <property type="entry name" value="ADH_N_2"/>
</dbReference>
<keyword evidence="37" id="KW-1185">Reference proteome</keyword>
<evidence type="ECO:0000256" key="31">
    <source>
        <dbReference type="ARBA" id="ARBA00049068"/>
    </source>
</evidence>
<comment type="catalytic activity">
    <reaction evidence="20">
        <text>octanal + NADP(+) = (2E)-octenal + NADPH + H(+)</text>
        <dbReference type="Rhea" id="RHEA:50780"/>
        <dbReference type="ChEBI" id="CHEBI:15378"/>
        <dbReference type="ChEBI" id="CHEBI:17935"/>
        <dbReference type="ChEBI" id="CHEBI:57783"/>
        <dbReference type="ChEBI" id="CHEBI:58349"/>
        <dbReference type="ChEBI" id="CHEBI:61748"/>
    </reaction>
    <physiologicalReaction direction="right-to-left" evidence="20">
        <dbReference type="Rhea" id="RHEA:50782"/>
    </physiologicalReaction>
</comment>
<evidence type="ECO:0000256" key="32">
    <source>
        <dbReference type="ARBA" id="ARBA00049070"/>
    </source>
</evidence>
<dbReference type="SUPFAM" id="SSF51735">
    <property type="entry name" value="NAD(P)-binding Rossmann-fold domains"/>
    <property type="match status" value="1"/>
</dbReference>
<comment type="catalytic activity">
    <reaction evidence="22">
        <text>pentan-2-one + NADP(+) = (E)-pent-3-en-2-one + NADPH + H(+)</text>
        <dbReference type="Rhea" id="RHEA:50788"/>
        <dbReference type="ChEBI" id="CHEBI:15378"/>
        <dbReference type="ChEBI" id="CHEBI:16472"/>
        <dbReference type="ChEBI" id="CHEBI:57783"/>
        <dbReference type="ChEBI" id="CHEBI:58349"/>
        <dbReference type="ChEBI" id="CHEBI:145276"/>
    </reaction>
    <physiologicalReaction direction="right-to-left" evidence="22">
        <dbReference type="Rhea" id="RHEA:50790"/>
    </physiologicalReaction>
</comment>
<protein>
    <recommendedName>
        <fullName evidence="6">Prostaglandin reductase 1</fullName>
        <ecNumber evidence="4">1.3.1.48</ecNumber>
        <ecNumber evidence="5">1.3.1.74</ecNumber>
    </recommendedName>
    <alternativeName>
        <fullName evidence="19">15-oxoprostaglandin 13-reductase</fullName>
    </alternativeName>
    <alternativeName>
        <fullName evidence="17">Dithiolethione-inducible gene 1 protein</fullName>
    </alternativeName>
    <alternativeName>
        <fullName evidence="16">Leukotriene B4 12-hydroxydehydrogenase</fullName>
    </alternativeName>
    <alternativeName>
        <fullName evidence="18">NAD(P)H-dependent alkenal/one oxidoreductase</fullName>
    </alternativeName>
</protein>
<dbReference type="Pfam" id="PF16884">
    <property type="entry name" value="ADH_N_2"/>
    <property type="match status" value="1"/>
</dbReference>
<comment type="catalytic activity">
    <reaction evidence="30">
        <text>6-trans-leukotriene B4 + NADP(+) = 12-oxo-(5S)-hydroxy-(6E,8E,10E,14Z)-eicosatetraenoate + NADPH + H(+)</text>
        <dbReference type="Rhea" id="RHEA:51204"/>
        <dbReference type="ChEBI" id="CHEBI:15378"/>
        <dbReference type="ChEBI" id="CHEBI:57783"/>
        <dbReference type="ChEBI" id="CHEBI:58349"/>
        <dbReference type="ChEBI" id="CHEBI:90723"/>
        <dbReference type="ChEBI" id="CHEBI:133974"/>
    </reaction>
    <physiologicalReaction direction="left-to-right" evidence="30">
        <dbReference type="Rhea" id="RHEA:51205"/>
    </physiologicalReaction>
</comment>
<dbReference type="Gene3D" id="3.90.180.10">
    <property type="entry name" value="Medium-chain alcohol dehydrogenases, catalytic domain"/>
    <property type="match status" value="1"/>
</dbReference>
<keyword evidence="14" id="KW-0443">Lipid metabolism</keyword>
<evidence type="ECO:0000256" key="30">
    <source>
        <dbReference type="ARBA" id="ARBA00048953"/>
    </source>
</evidence>
<keyword evidence="8" id="KW-0644">Prostaglandin metabolism</keyword>
<evidence type="ECO:0000256" key="34">
    <source>
        <dbReference type="ARBA" id="ARBA00049368"/>
    </source>
</evidence>
<evidence type="ECO:0000256" key="4">
    <source>
        <dbReference type="ARBA" id="ARBA00011981"/>
    </source>
</evidence>
<comment type="catalytic activity">
    <reaction evidence="28">
        <text>4-hydroxynonanal + NADP(+) = (E)-4-hydroxynon-2-enal + NADPH + H(+)</text>
        <dbReference type="Rhea" id="RHEA:64736"/>
        <dbReference type="ChEBI" id="CHEBI:15378"/>
        <dbReference type="ChEBI" id="CHEBI:57783"/>
        <dbReference type="ChEBI" id="CHEBI:58349"/>
        <dbReference type="ChEBI" id="CHEBI:58968"/>
        <dbReference type="ChEBI" id="CHEBI:156112"/>
    </reaction>
    <physiologicalReaction direction="right-to-left" evidence="28">
        <dbReference type="Rhea" id="RHEA:64738"/>
    </physiologicalReaction>
</comment>
<comment type="catalytic activity">
    <reaction evidence="29">
        <text>20-hydroxy-leukotriene B4 + NADP(+) = 12-oxo-20-hydroxy-leukotriene B4 + NADPH + H(+)</text>
        <dbReference type="Rhea" id="RHEA:51208"/>
        <dbReference type="ChEBI" id="CHEBI:15378"/>
        <dbReference type="ChEBI" id="CHEBI:57460"/>
        <dbReference type="ChEBI" id="CHEBI:57783"/>
        <dbReference type="ChEBI" id="CHEBI:58349"/>
        <dbReference type="ChEBI" id="CHEBI:133346"/>
    </reaction>
    <physiologicalReaction direction="left-to-right" evidence="29">
        <dbReference type="Rhea" id="RHEA:51209"/>
    </physiologicalReaction>
</comment>
<reference evidence="36 37" key="1">
    <citation type="submission" date="2018-03" db="EMBL/GenBank/DDBJ databases">
        <title>Draft genome sequence of Rohu Carp (Labeo rohita).</title>
        <authorList>
            <person name="Das P."/>
            <person name="Kushwaha B."/>
            <person name="Joshi C.G."/>
            <person name="Kumar D."/>
            <person name="Nagpure N.S."/>
            <person name="Sahoo L."/>
            <person name="Das S.P."/>
            <person name="Bit A."/>
            <person name="Patnaik S."/>
            <person name="Meher P.K."/>
            <person name="Jayasankar P."/>
            <person name="Koringa P.G."/>
            <person name="Patel N.V."/>
            <person name="Hinsu A.T."/>
            <person name="Kumar R."/>
            <person name="Pandey M."/>
            <person name="Agarwal S."/>
            <person name="Srivastava S."/>
            <person name="Singh M."/>
            <person name="Iquebal M.A."/>
            <person name="Jaiswal S."/>
            <person name="Angadi U.B."/>
            <person name="Kumar N."/>
            <person name="Raza M."/>
            <person name="Shah T.M."/>
            <person name="Rai A."/>
            <person name="Jena J.K."/>
        </authorList>
    </citation>
    <scope>NUCLEOTIDE SEQUENCE [LARGE SCALE GENOMIC DNA]</scope>
    <source>
        <strain evidence="36">DASCIFA01</strain>
        <tissue evidence="36">Testis</tissue>
    </source>
</reference>
<keyword evidence="13" id="KW-0560">Oxidoreductase</keyword>
<keyword evidence="10" id="KW-0276">Fatty acid metabolism</keyword>
<evidence type="ECO:0000256" key="9">
    <source>
        <dbReference type="ARBA" id="ARBA00022553"/>
    </source>
</evidence>
<name>A0A498MT32_LABRO</name>
<evidence type="ECO:0000256" key="16">
    <source>
        <dbReference type="ARBA" id="ARBA00031851"/>
    </source>
</evidence>
<feature type="domain" description="Enoyl reductase (ER)" evidence="35">
    <location>
        <begin position="15"/>
        <end position="271"/>
    </location>
</feature>
<evidence type="ECO:0000256" key="21">
    <source>
        <dbReference type="ARBA" id="ARBA00047617"/>
    </source>
</evidence>
<keyword evidence="12" id="KW-0007">Acetylation</keyword>
<evidence type="ECO:0000256" key="7">
    <source>
        <dbReference type="ARBA" id="ARBA00022490"/>
    </source>
</evidence>
<dbReference type="GO" id="GO:0047522">
    <property type="term" value="F:15-oxoprostaglandin 13-reductase [NAD(P)+] activity"/>
    <property type="evidence" value="ECO:0007669"/>
    <property type="project" value="UniProtKB-EC"/>
</dbReference>
<comment type="catalytic activity">
    <reaction evidence="27">
        <text>13,14-dihydro-15-oxo-PGF2alpha + NADP(+) = 15-oxoprostaglandin F2alpha + NADPH + H(+)</text>
        <dbReference type="Rhea" id="RHEA:50588"/>
        <dbReference type="ChEBI" id="CHEBI:15378"/>
        <dbReference type="ChEBI" id="CHEBI:57783"/>
        <dbReference type="ChEBI" id="CHEBI:58349"/>
        <dbReference type="ChEBI" id="CHEBI:133374"/>
        <dbReference type="ChEBI" id="CHEBI:133409"/>
    </reaction>
    <physiologicalReaction direction="right-to-left" evidence="27">
        <dbReference type="Rhea" id="RHEA:50590"/>
    </physiologicalReaction>
</comment>
<dbReference type="SMART" id="SM00829">
    <property type="entry name" value="PKS_ER"/>
    <property type="match status" value="1"/>
</dbReference>
<evidence type="ECO:0007829" key="38">
    <source>
        <dbReference type="PeptideAtlas" id="A0A498MT32"/>
    </source>
</evidence>
<evidence type="ECO:0000256" key="6">
    <source>
        <dbReference type="ARBA" id="ARBA00020651"/>
    </source>
</evidence>
<comment type="catalytic activity">
    <reaction evidence="23">
        <text>leukotriene B4 + NADP(+) = 12-oxo-leukotriene B4 + NADPH + H(+)</text>
        <dbReference type="Rhea" id="RHEA:50608"/>
        <dbReference type="ChEBI" id="CHEBI:15378"/>
        <dbReference type="ChEBI" id="CHEBI:57461"/>
        <dbReference type="ChEBI" id="CHEBI:57783"/>
        <dbReference type="ChEBI" id="CHEBI:58349"/>
        <dbReference type="ChEBI" id="CHEBI:133309"/>
    </reaction>
    <physiologicalReaction direction="left-to-right" evidence="23">
        <dbReference type="Rhea" id="RHEA:50609"/>
    </physiologicalReaction>
</comment>
<evidence type="ECO:0000256" key="23">
    <source>
        <dbReference type="ARBA" id="ARBA00047871"/>
    </source>
</evidence>
<evidence type="ECO:0000256" key="18">
    <source>
        <dbReference type="ARBA" id="ARBA00032297"/>
    </source>
</evidence>
<gene>
    <name evidence="36" type="ORF">ROHU_024125</name>
</gene>
<dbReference type="Proteomes" id="UP000290572">
    <property type="component" value="Unassembled WGS sequence"/>
</dbReference>
<comment type="catalytic activity">
    <reaction evidence="25">
        <text>dodecanal + NADP(+) = (2E)-dodecenal + NADPH + H(+)</text>
        <dbReference type="Rhea" id="RHEA:50784"/>
        <dbReference type="ChEBI" id="CHEBI:15378"/>
        <dbReference type="ChEBI" id="CHEBI:27836"/>
        <dbReference type="ChEBI" id="CHEBI:57783"/>
        <dbReference type="ChEBI" id="CHEBI:58349"/>
        <dbReference type="ChEBI" id="CHEBI:133741"/>
    </reaction>
    <physiologicalReaction direction="right-to-left" evidence="25">
        <dbReference type="Rhea" id="RHEA:50786"/>
    </physiologicalReaction>
</comment>
<keyword evidence="11" id="KW-0521">NADP</keyword>
<comment type="catalytic activity">
    <reaction evidence="21">
        <text>decanal + NADP(+) = (2E)-decenal + NADPH + H(+)</text>
        <dbReference type="Rhea" id="RHEA:50612"/>
        <dbReference type="ChEBI" id="CHEBI:15378"/>
        <dbReference type="ChEBI" id="CHEBI:31457"/>
        <dbReference type="ChEBI" id="CHEBI:57783"/>
        <dbReference type="ChEBI" id="CHEBI:58349"/>
        <dbReference type="ChEBI" id="CHEBI:133455"/>
    </reaction>
    <physiologicalReaction direction="right-to-left" evidence="21">
        <dbReference type="Rhea" id="RHEA:50614"/>
    </physiologicalReaction>
</comment>
<comment type="catalytic activity">
    <reaction evidence="34">
        <text>hexanal + NADP(+) = (E)-hex-2-enal + NADPH + H(+)</text>
        <dbReference type="Rhea" id="RHEA:50776"/>
        <dbReference type="ChEBI" id="CHEBI:15378"/>
        <dbReference type="ChEBI" id="CHEBI:28913"/>
        <dbReference type="ChEBI" id="CHEBI:57783"/>
        <dbReference type="ChEBI" id="CHEBI:58349"/>
        <dbReference type="ChEBI" id="CHEBI:88528"/>
    </reaction>
    <physiologicalReaction direction="right-to-left" evidence="34">
        <dbReference type="Rhea" id="RHEA:50778"/>
    </physiologicalReaction>
</comment>
<dbReference type="PANTHER" id="PTHR43205:SF7">
    <property type="entry name" value="PROSTAGLANDIN REDUCTASE 1"/>
    <property type="match status" value="1"/>
</dbReference>
<dbReference type="STRING" id="84645.A0A498MT32"/>
<comment type="similarity">
    <text evidence="2">Belongs to the NADP-dependent oxidoreductase L4BD family.</text>
</comment>
<dbReference type="InterPro" id="IPR036291">
    <property type="entry name" value="NAD(P)-bd_dom_sf"/>
</dbReference>
<dbReference type="PANTHER" id="PTHR43205">
    <property type="entry name" value="PROSTAGLANDIN REDUCTASE"/>
    <property type="match status" value="1"/>
</dbReference>
<evidence type="ECO:0000256" key="19">
    <source>
        <dbReference type="ARBA" id="ARBA00033119"/>
    </source>
</evidence>
<evidence type="ECO:0000256" key="14">
    <source>
        <dbReference type="ARBA" id="ARBA00023098"/>
    </source>
</evidence>
<evidence type="ECO:0000256" key="1">
    <source>
        <dbReference type="ARBA" id="ARBA00004496"/>
    </source>
</evidence>
<dbReference type="InterPro" id="IPR013149">
    <property type="entry name" value="ADH-like_C"/>
</dbReference>
<evidence type="ECO:0000259" key="35">
    <source>
        <dbReference type="SMART" id="SM00829"/>
    </source>
</evidence>
<evidence type="ECO:0000256" key="13">
    <source>
        <dbReference type="ARBA" id="ARBA00023002"/>
    </source>
</evidence>
<evidence type="ECO:0000256" key="22">
    <source>
        <dbReference type="ARBA" id="ARBA00047742"/>
    </source>
</evidence>
<dbReference type="InterPro" id="IPR011032">
    <property type="entry name" value="GroES-like_sf"/>
</dbReference>
<dbReference type="CDD" id="cd08294">
    <property type="entry name" value="leukotriene_B4_DH_like"/>
    <property type="match status" value="1"/>
</dbReference>
<evidence type="ECO:0000256" key="26">
    <source>
        <dbReference type="ARBA" id="ARBA00048066"/>
    </source>
</evidence>
<evidence type="ECO:0000256" key="11">
    <source>
        <dbReference type="ARBA" id="ARBA00022857"/>
    </source>
</evidence>
<evidence type="ECO:0000256" key="25">
    <source>
        <dbReference type="ARBA" id="ARBA00047903"/>
    </source>
</evidence>
<comment type="caution">
    <text evidence="36">The sequence shown here is derived from an EMBL/GenBank/DDBJ whole genome shotgun (WGS) entry which is preliminary data.</text>
</comment>
<dbReference type="Gene3D" id="3.40.50.720">
    <property type="entry name" value="NAD(P)-binding Rossmann-like Domain"/>
    <property type="match status" value="1"/>
</dbReference>
<evidence type="ECO:0000256" key="33">
    <source>
        <dbReference type="ARBA" id="ARBA00049179"/>
    </source>
</evidence>
<keyword evidence="38" id="KW-1267">Proteomics identification</keyword>